<name>A0A7J6QVU9_PEROL</name>
<comment type="caution">
    <text evidence="1">The sequence shown here is derived from an EMBL/GenBank/DDBJ whole genome shotgun (WGS) entry which is preliminary data.</text>
</comment>
<evidence type="ECO:0000313" key="2">
    <source>
        <dbReference type="Proteomes" id="UP000553632"/>
    </source>
</evidence>
<dbReference type="AlphaFoldDB" id="A0A7J6QVU9"/>
<dbReference type="InterPro" id="IPR036397">
    <property type="entry name" value="RNaseH_sf"/>
</dbReference>
<dbReference type="Proteomes" id="UP000553632">
    <property type="component" value="Unassembled WGS sequence"/>
</dbReference>
<dbReference type="Gene3D" id="3.30.420.10">
    <property type="entry name" value="Ribonuclease H-like superfamily/Ribonuclease H"/>
    <property type="match status" value="1"/>
</dbReference>
<sequence>MKILWVDCASYFRSREFRESTWNKMSTTVRLLPRHAPWTGSHERHHRTMLNYLRMVTRNSAGRVKLLSSVDRETLYDRVALTHNSMPLGGYIVSGPELRYMCPDLLAYGHVRAIGASAAIKLEVPHLPYKVCKQSRQVYISEVWSRIKKANLDVRPRLRAAYDDLDPGRTVLVFVPTARKFAQPFVIAHVVRRVNQRVEVVHSTGARTMEHCYNVVPFSRHPKDYVPLAQGPSLIDMPLDVWVVDPSGHGDWYRGVVVDQSGTWEVLVRWENGDPEEWLDLNTEAWRPSYADGDDSPQHYNLTLHHGRGVHEITAFYPGELR</sequence>
<dbReference type="EMBL" id="JABANO010030107">
    <property type="protein sequence ID" value="KAF4712437.1"/>
    <property type="molecule type" value="Genomic_DNA"/>
</dbReference>
<dbReference type="GO" id="GO:0003676">
    <property type="term" value="F:nucleic acid binding"/>
    <property type="evidence" value="ECO:0007669"/>
    <property type="project" value="InterPro"/>
</dbReference>
<dbReference type="OMA" id="HCYNVVP"/>
<organism evidence="1 2">
    <name type="scientific">Perkinsus olseni</name>
    <name type="common">Perkinsus atlanticus</name>
    <dbReference type="NCBI Taxonomy" id="32597"/>
    <lineage>
        <taxon>Eukaryota</taxon>
        <taxon>Sar</taxon>
        <taxon>Alveolata</taxon>
        <taxon>Perkinsozoa</taxon>
        <taxon>Perkinsea</taxon>
        <taxon>Perkinsida</taxon>
        <taxon>Perkinsidae</taxon>
        <taxon>Perkinsus</taxon>
    </lineage>
</organism>
<keyword evidence="2" id="KW-1185">Reference proteome</keyword>
<evidence type="ECO:0000313" key="1">
    <source>
        <dbReference type="EMBL" id="KAF4712437.1"/>
    </source>
</evidence>
<reference evidence="1 2" key="1">
    <citation type="submission" date="2020-04" db="EMBL/GenBank/DDBJ databases">
        <title>Perkinsus olseni comparative genomics.</title>
        <authorList>
            <person name="Bogema D.R."/>
        </authorList>
    </citation>
    <scope>NUCLEOTIDE SEQUENCE [LARGE SCALE GENOMIC DNA]</scope>
    <source>
        <strain evidence="1 2">ATCC PRA-207</strain>
    </source>
</reference>
<gene>
    <name evidence="1" type="ORF">FOZ63_027697</name>
</gene>
<protein>
    <submittedName>
        <fullName evidence="1">Uncharacterized protein</fullName>
    </submittedName>
</protein>
<accession>A0A7J6QVU9</accession>
<proteinExistence type="predicted"/>